<gene>
    <name evidence="2" type="ORF">TWF506_011151</name>
</gene>
<dbReference type="GO" id="GO:0005737">
    <property type="term" value="C:cytoplasm"/>
    <property type="evidence" value="ECO:0007669"/>
    <property type="project" value="TreeGrafter"/>
</dbReference>
<proteinExistence type="predicted"/>
<sequence length="199" mass="22136">MYTTSFLPFRRLLTHCSRASLTNPPLLPFRPVLSIRTLHFSPLHKMSCEAPPTADGSPWYAAFPSPRTTKPGALTRNEVLDLLQKEGSKDFVLVDLRRNDYEGGTIRGSINLPAQSLYPTIPTLYDLFKAGNVKQVIWYCGSSSGRGTRAAGWFADHIDDKGDTEMKSVILEGGIKGWVKSGTEYTETMIGYSEEAWSK</sequence>
<comment type="caution">
    <text evidence="2">The sequence shown here is derived from an EMBL/GenBank/DDBJ whole genome shotgun (WGS) entry which is preliminary data.</text>
</comment>
<evidence type="ECO:0000313" key="2">
    <source>
        <dbReference type="EMBL" id="KAK6506231.1"/>
    </source>
</evidence>
<name>A0AAN8N642_9PEZI</name>
<dbReference type="EMBL" id="JAVHJM010000009">
    <property type="protein sequence ID" value="KAK6506231.1"/>
    <property type="molecule type" value="Genomic_DNA"/>
</dbReference>
<keyword evidence="3" id="KW-1185">Reference proteome</keyword>
<dbReference type="PROSITE" id="PS50206">
    <property type="entry name" value="RHODANESE_3"/>
    <property type="match status" value="1"/>
</dbReference>
<dbReference type="PANTHER" id="PTHR10828:SF50">
    <property type="entry name" value="REDUCTASE (ARC2), PUTATIVE (AFU_ORTHOLOGUE AFUA_6G13400)-RELATED"/>
    <property type="match status" value="1"/>
</dbReference>
<dbReference type="Gene3D" id="3.40.250.10">
    <property type="entry name" value="Rhodanese-like domain"/>
    <property type="match status" value="1"/>
</dbReference>
<protein>
    <recommendedName>
        <fullName evidence="1">Rhodanese domain-containing protein</fullName>
    </recommendedName>
</protein>
<dbReference type="CDD" id="cd01443">
    <property type="entry name" value="Cdc25_Acr2p"/>
    <property type="match status" value="1"/>
</dbReference>
<reference evidence="2 3" key="1">
    <citation type="submission" date="2019-10" db="EMBL/GenBank/DDBJ databases">
        <authorList>
            <person name="Palmer J.M."/>
        </authorList>
    </citation>
    <scope>NUCLEOTIDE SEQUENCE [LARGE SCALE GENOMIC DNA]</scope>
    <source>
        <strain evidence="2 3">TWF506</strain>
    </source>
</reference>
<dbReference type="AlphaFoldDB" id="A0AAN8N642"/>
<organism evidence="2 3">
    <name type="scientific">Arthrobotrys conoides</name>
    <dbReference type="NCBI Taxonomy" id="74498"/>
    <lineage>
        <taxon>Eukaryota</taxon>
        <taxon>Fungi</taxon>
        <taxon>Dikarya</taxon>
        <taxon>Ascomycota</taxon>
        <taxon>Pezizomycotina</taxon>
        <taxon>Orbiliomycetes</taxon>
        <taxon>Orbiliales</taxon>
        <taxon>Orbiliaceae</taxon>
        <taxon>Arthrobotrys</taxon>
    </lineage>
</organism>
<dbReference type="PANTHER" id="PTHR10828">
    <property type="entry name" value="M-PHASE INDUCER PHOSPHATASE DUAL SPECIFICITY PHOSPHATASE CDC25"/>
    <property type="match status" value="1"/>
</dbReference>
<evidence type="ECO:0000313" key="3">
    <source>
        <dbReference type="Proteomes" id="UP001307849"/>
    </source>
</evidence>
<accession>A0AAN8N642</accession>
<dbReference type="SMART" id="SM00450">
    <property type="entry name" value="RHOD"/>
    <property type="match status" value="1"/>
</dbReference>
<dbReference type="InterPro" id="IPR001763">
    <property type="entry name" value="Rhodanese-like_dom"/>
</dbReference>
<dbReference type="Pfam" id="PF00581">
    <property type="entry name" value="Rhodanese"/>
    <property type="match status" value="1"/>
</dbReference>
<dbReference type="SUPFAM" id="SSF52821">
    <property type="entry name" value="Rhodanese/Cell cycle control phosphatase"/>
    <property type="match status" value="1"/>
</dbReference>
<dbReference type="InterPro" id="IPR036873">
    <property type="entry name" value="Rhodanese-like_dom_sf"/>
</dbReference>
<dbReference type="Proteomes" id="UP001307849">
    <property type="component" value="Unassembled WGS sequence"/>
</dbReference>
<evidence type="ECO:0000259" key="1">
    <source>
        <dbReference type="PROSITE" id="PS50206"/>
    </source>
</evidence>
<feature type="domain" description="Rhodanese" evidence="1">
    <location>
        <begin position="87"/>
        <end position="187"/>
    </location>
</feature>
<dbReference type="GO" id="GO:0004725">
    <property type="term" value="F:protein tyrosine phosphatase activity"/>
    <property type="evidence" value="ECO:0007669"/>
    <property type="project" value="TreeGrafter"/>
</dbReference>
<dbReference type="GO" id="GO:0005634">
    <property type="term" value="C:nucleus"/>
    <property type="evidence" value="ECO:0007669"/>
    <property type="project" value="TreeGrafter"/>
</dbReference>